<gene>
    <name evidence="1" type="ORF">HMPREF0083_05569</name>
</gene>
<dbReference type="Proteomes" id="UP000016511">
    <property type="component" value="Unassembled WGS sequence"/>
</dbReference>
<feature type="non-terminal residue" evidence="1">
    <location>
        <position position="1"/>
    </location>
</feature>
<comment type="caution">
    <text evidence="1">The sequence shown here is derived from an EMBL/GenBank/DDBJ whole genome shotgun (WGS) entry which is preliminary data.</text>
</comment>
<accession>U1Y0H0</accession>
<organism evidence="1 2">
    <name type="scientific">Aneurinibacillus aneurinilyticus ATCC 12856</name>
    <dbReference type="NCBI Taxonomy" id="649747"/>
    <lineage>
        <taxon>Bacteria</taxon>
        <taxon>Bacillati</taxon>
        <taxon>Bacillota</taxon>
        <taxon>Bacilli</taxon>
        <taxon>Bacillales</taxon>
        <taxon>Paenibacillaceae</taxon>
        <taxon>Aneurinibacillus group</taxon>
        <taxon>Aneurinibacillus</taxon>
    </lineage>
</organism>
<proteinExistence type="predicted"/>
<protein>
    <recommendedName>
        <fullName evidence="3">Transposase</fullName>
    </recommendedName>
</protein>
<evidence type="ECO:0000313" key="2">
    <source>
        <dbReference type="Proteomes" id="UP000016511"/>
    </source>
</evidence>
<dbReference type="HOGENOM" id="CLU_211190_0_0_9"/>
<reference evidence="1 2" key="1">
    <citation type="submission" date="2013-08" db="EMBL/GenBank/DDBJ databases">
        <authorList>
            <person name="Weinstock G."/>
            <person name="Sodergren E."/>
            <person name="Wylie T."/>
            <person name="Fulton L."/>
            <person name="Fulton R."/>
            <person name="Fronick C."/>
            <person name="O'Laughlin M."/>
            <person name="Godfrey J."/>
            <person name="Miner T."/>
            <person name="Herter B."/>
            <person name="Appelbaum E."/>
            <person name="Cordes M."/>
            <person name="Lek S."/>
            <person name="Wollam A."/>
            <person name="Pepin K.H."/>
            <person name="Palsikar V.B."/>
            <person name="Mitreva M."/>
            <person name="Wilson R.K."/>
        </authorList>
    </citation>
    <scope>NUCLEOTIDE SEQUENCE [LARGE SCALE GENOMIC DNA]</scope>
    <source>
        <strain evidence="1 2">ATCC 12856</strain>
    </source>
</reference>
<evidence type="ECO:0000313" key="1">
    <source>
        <dbReference type="EMBL" id="ERI05722.1"/>
    </source>
</evidence>
<sequence length="49" mass="5553">IGEERGKRIGEKKAIMKVALSMIQKGIDNETIAELTELTQGEIEQLRRQ</sequence>
<name>U1Y0H0_ANEAE</name>
<dbReference type="AlphaFoldDB" id="U1Y0H0"/>
<dbReference type="EMBL" id="AWSJ01000347">
    <property type="protein sequence ID" value="ERI05722.1"/>
    <property type="molecule type" value="Genomic_DNA"/>
</dbReference>
<keyword evidence="2" id="KW-1185">Reference proteome</keyword>
<evidence type="ECO:0008006" key="3">
    <source>
        <dbReference type="Google" id="ProtNLM"/>
    </source>
</evidence>